<name>A0A239KCZ9_EKHLU</name>
<dbReference type="PANTHER" id="PTHR47623">
    <property type="entry name" value="OS09G0287300 PROTEIN"/>
    <property type="match status" value="1"/>
</dbReference>
<dbReference type="RefSeq" id="WP_089357256.1">
    <property type="nucleotide sequence ID" value="NZ_FZPD01000004.1"/>
</dbReference>
<dbReference type="CDD" id="cd07067">
    <property type="entry name" value="HP_PGM_like"/>
    <property type="match status" value="1"/>
</dbReference>
<dbReference type="Pfam" id="PF00300">
    <property type="entry name" value="His_Phos_1"/>
    <property type="match status" value="1"/>
</dbReference>
<keyword evidence="2" id="KW-1185">Reference proteome</keyword>
<dbReference type="InterPro" id="IPR013078">
    <property type="entry name" value="His_Pase_superF_clade-1"/>
</dbReference>
<dbReference type="EMBL" id="FZPD01000004">
    <property type="protein sequence ID" value="SNT15628.1"/>
    <property type="molecule type" value="Genomic_DNA"/>
</dbReference>
<accession>A0A239KCZ9</accession>
<evidence type="ECO:0000313" key="2">
    <source>
        <dbReference type="Proteomes" id="UP000198393"/>
    </source>
</evidence>
<dbReference type="AlphaFoldDB" id="A0A239KCZ9"/>
<proteinExistence type="predicted"/>
<organism evidence="1 2">
    <name type="scientific">Ekhidna lutea</name>
    <dbReference type="NCBI Taxonomy" id="447679"/>
    <lineage>
        <taxon>Bacteria</taxon>
        <taxon>Pseudomonadati</taxon>
        <taxon>Bacteroidota</taxon>
        <taxon>Cytophagia</taxon>
        <taxon>Cytophagales</taxon>
        <taxon>Reichenbachiellaceae</taxon>
        <taxon>Ekhidna</taxon>
    </lineage>
</organism>
<sequence length="161" mass="18212">MKSLYLIRHAKSSWSFDLDDHDRPLGKRGRKDVHKMGQHLLQNQPVPDILISSTASRALYTALHICDHWGLDEGRIKLDQGLYHAGASEILQIVQKAPECERLAIFGHNPGFTNVANAMANLDFDNVPTCGVVGINFNIRYWKDVKFGEGMLNFFYFPKGI</sequence>
<gene>
    <name evidence="1" type="ORF">SAMN05421640_2557</name>
</gene>
<dbReference type="OrthoDB" id="9810154at2"/>
<reference evidence="1 2" key="1">
    <citation type="submission" date="2017-06" db="EMBL/GenBank/DDBJ databases">
        <authorList>
            <person name="Kim H.J."/>
            <person name="Triplett B.A."/>
        </authorList>
    </citation>
    <scope>NUCLEOTIDE SEQUENCE [LARGE SCALE GENOMIC DNA]</scope>
    <source>
        <strain evidence="1 2">DSM 19307</strain>
    </source>
</reference>
<dbReference type="Proteomes" id="UP000198393">
    <property type="component" value="Unassembled WGS sequence"/>
</dbReference>
<dbReference type="SUPFAM" id="SSF53254">
    <property type="entry name" value="Phosphoglycerate mutase-like"/>
    <property type="match status" value="1"/>
</dbReference>
<dbReference type="PANTHER" id="PTHR47623:SF1">
    <property type="entry name" value="OS09G0287300 PROTEIN"/>
    <property type="match status" value="1"/>
</dbReference>
<dbReference type="InterPro" id="IPR029033">
    <property type="entry name" value="His_PPase_superfam"/>
</dbReference>
<evidence type="ECO:0000313" key="1">
    <source>
        <dbReference type="EMBL" id="SNT15628.1"/>
    </source>
</evidence>
<dbReference type="Gene3D" id="3.40.50.1240">
    <property type="entry name" value="Phosphoglycerate mutase-like"/>
    <property type="match status" value="1"/>
</dbReference>
<protein>
    <submittedName>
        <fullName evidence="1">Phosphohistidine phosphatase</fullName>
    </submittedName>
</protein>